<dbReference type="RefSeq" id="XP_009767209.1">
    <property type="nucleotide sequence ID" value="XM_009768907.1"/>
</dbReference>
<keyword evidence="3" id="KW-1185">Reference proteome</keyword>
<reference evidence="3" key="1">
    <citation type="journal article" date="2013" name="Genome Biol.">
        <title>Reference genomes and transcriptomes of Nicotiana sylvestris and Nicotiana tomentosiformis.</title>
        <authorList>
            <person name="Sierro N."/>
            <person name="Battey J.N."/>
            <person name="Ouadi S."/>
            <person name="Bovet L."/>
            <person name="Goepfert S."/>
            <person name="Bakaher N."/>
            <person name="Peitsch M.C."/>
            <person name="Ivanov N.V."/>
        </authorList>
    </citation>
    <scope>NUCLEOTIDE SEQUENCE [LARGE SCALE GENOMIC DNA]</scope>
</reference>
<dbReference type="AlphaFoldDB" id="A0A1U7VXU2"/>
<feature type="region of interest" description="Disordered" evidence="1">
    <location>
        <begin position="1"/>
        <end position="21"/>
    </location>
</feature>
<dbReference type="Proteomes" id="UP000189701">
    <property type="component" value="Unplaced"/>
</dbReference>
<protein>
    <submittedName>
        <fullName evidence="4">Uncharacterized protein LOC104218420</fullName>
    </submittedName>
</protein>
<proteinExistence type="predicted"/>
<reference evidence="4" key="2">
    <citation type="submission" date="2025-08" db="UniProtKB">
        <authorList>
            <consortium name="RefSeq"/>
        </authorList>
    </citation>
    <scope>IDENTIFICATION</scope>
    <source>
        <tissue evidence="4">Leaf</tissue>
    </source>
</reference>
<dbReference type="Pfam" id="PF03732">
    <property type="entry name" value="Retrotrans_gag"/>
    <property type="match status" value="1"/>
</dbReference>
<gene>
    <name evidence="4" type="primary">LOC104218420</name>
</gene>
<evidence type="ECO:0000313" key="4">
    <source>
        <dbReference type="RefSeq" id="XP_009767209.1"/>
    </source>
</evidence>
<evidence type="ECO:0000256" key="1">
    <source>
        <dbReference type="SAM" id="MobiDB-lite"/>
    </source>
</evidence>
<organism evidence="3 4">
    <name type="scientific">Nicotiana sylvestris</name>
    <name type="common">Wood tobacco</name>
    <name type="synonym">South American tobacco</name>
    <dbReference type="NCBI Taxonomy" id="4096"/>
    <lineage>
        <taxon>Eukaryota</taxon>
        <taxon>Viridiplantae</taxon>
        <taxon>Streptophyta</taxon>
        <taxon>Embryophyta</taxon>
        <taxon>Tracheophyta</taxon>
        <taxon>Spermatophyta</taxon>
        <taxon>Magnoliopsida</taxon>
        <taxon>eudicotyledons</taxon>
        <taxon>Gunneridae</taxon>
        <taxon>Pentapetalae</taxon>
        <taxon>asterids</taxon>
        <taxon>lamiids</taxon>
        <taxon>Solanales</taxon>
        <taxon>Solanaceae</taxon>
        <taxon>Nicotianoideae</taxon>
        <taxon>Nicotianeae</taxon>
        <taxon>Nicotiana</taxon>
    </lineage>
</organism>
<accession>A0A1U7VXU2</accession>
<dbReference type="InterPro" id="IPR005162">
    <property type="entry name" value="Retrotrans_gag_dom"/>
</dbReference>
<feature type="compositionally biased region" description="Polar residues" evidence="1">
    <location>
        <begin position="7"/>
        <end position="21"/>
    </location>
</feature>
<dbReference type="STRING" id="4096.A0A1U7VXU2"/>
<name>A0A1U7VXU2_NICSY</name>
<feature type="domain" description="Retrotransposon gag" evidence="2">
    <location>
        <begin position="124"/>
        <end position="213"/>
    </location>
</feature>
<sequence length="255" mass="29071">MVDTKLSAGTSSEPVMDPSSASSPAVVEFRVVVEDNQRFMKEMFAQMAALTTQIRLPTGEAPQKRPAEITLPPDKVGHHHPTLRHKPAPVEISRFDGENPATWIFQVERYFDFYRIADDEKLTIASFYLDGEARDWYRWLHRNRQLVDRGHFDEKLLICFKKRMVLGPAGRLSKLLQTSTVAEFQSRFEALSTETVSLPEEFMVECFLSGLRPDIQSAVVAHEPTMLERTIFLAHIQEQCIAYEKGPATPTPNYT</sequence>
<evidence type="ECO:0000313" key="3">
    <source>
        <dbReference type="Proteomes" id="UP000189701"/>
    </source>
</evidence>
<evidence type="ECO:0000259" key="2">
    <source>
        <dbReference type="Pfam" id="PF03732"/>
    </source>
</evidence>